<dbReference type="PROSITE" id="PS00356">
    <property type="entry name" value="HTH_LACI_1"/>
    <property type="match status" value="1"/>
</dbReference>
<dbReference type="Gene3D" id="1.10.260.40">
    <property type="entry name" value="lambda repressor-like DNA-binding domains"/>
    <property type="match status" value="1"/>
</dbReference>
<dbReference type="SUPFAM" id="SSF47413">
    <property type="entry name" value="lambda repressor-like DNA-binding domains"/>
    <property type="match status" value="1"/>
</dbReference>
<dbReference type="NCBIfam" id="NF008452">
    <property type="entry name" value="PRK11303.1"/>
    <property type="match status" value="1"/>
</dbReference>
<keyword evidence="4" id="KW-0804">Transcription</keyword>
<dbReference type="AlphaFoldDB" id="A0A1Q8SN28"/>
<dbReference type="PANTHER" id="PTHR30146">
    <property type="entry name" value="LACI-RELATED TRANSCRIPTIONAL REPRESSOR"/>
    <property type="match status" value="1"/>
</dbReference>
<dbReference type="PANTHER" id="PTHR30146:SF45">
    <property type="entry name" value="CATABOLITE REPRESSOR_ACTIVATOR"/>
    <property type="match status" value="1"/>
</dbReference>
<dbReference type="RefSeq" id="WP_075571463.1">
    <property type="nucleotide sequence ID" value="NZ_MSDO01000029.1"/>
</dbReference>
<dbReference type="OrthoDB" id="7055227at2"/>
<keyword evidence="7" id="KW-1185">Reference proteome</keyword>
<evidence type="ECO:0000256" key="2">
    <source>
        <dbReference type="ARBA" id="ARBA00023015"/>
    </source>
</evidence>
<dbReference type="PROSITE" id="PS50932">
    <property type="entry name" value="HTH_LACI_2"/>
    <property type="match status" value="1"/>
</dbReference>
<dbReference type="Pfam" id="PF00356">
    <property type="entry name" value="LacI"/>
    <property type="match status" value="1"/>
</dbReference>
<evidence type="ECO:0000256" key="1">
    <source>
        <dbReference type="ARBA" id="ARBA00022491"/>
    </source>
</evidence>
<accession>A0A1Q8SN28</accession>
<keyword evidence="1" id="KW-0678">Repressor</keyword>
<dbReference type="SMART" id="SM00354">
    <property type="entry name" value="HTH_LACI"/>
    <property type="match status" value="1"/>
</dbReference>
<dbReference type="CDD" id="cd01392">
    <property type="entry name" value="HTH_LacI"/>
    <property type="match status" value="1"/>
</dbReference>
<evidence type="ECO:0000313" key="6">
    <source>
        <dbReference type="EMBL" id="OLO02840.1"/>
    </source>
</evidence>
<keyword evidence="2" id="KW-0805">Transcription regulation</keyword>
<protein>
    <submittedName>
        <fullName evidence="6">DNA-binding transcriptional regulator FruR</fullName>
    </submittedName>
</protein>
<dbReference type="Gene3D" id="3.40.50.2300">
    <property type="match status" value="2"/>
</dbReference>
<dbReference type="EMBL" id="MSDO01000029">
    <property type="protein sequence ID" value="OLO02840.1"/>
    <property type="molecule type" value="Genomic_DNA"/>
</dbReference>
<dbReference type="GO" id="GO:0000976">
    <property type="term" value="F:transcription cis-regulatory region binding"/>
    <property type="evidence" value="ECO:0007669"/>
    <property type="project" value="TreeGrafter"/>
</dbReference>
<evidence type="ECO:0000313" key="7">
    <source>
        <dbReference type="Proteomes" id="UP000186878"/>
    </source>
</evidence>
<dbReference type="Pfam" id="PF00532">
    <property type="entry name" value="Peripla_BP_1"/>
    <property type="match status" value="1"/>
</dbReference>
<evidence type="ECO:0000256" key="4">
    <source>
        <dbReference type="ARBA" id="ARBA00023163"/>
    </source>
</evidence>
<keyword evidence="3 6" id="KW-0238">DNA-binding</keyword>
<comment type="caution">
    <text evidence="6">The sequence shown here is derived from an EMBL/GenBank/DDBJ whole genome shotgun (WGS) entry which is preliminary data.</text>
</comment>
<sequence>MKLADIARLAGVSRTTASYVLNGQARTRRISQATVERVLAVASAHDYRIDAQAAALRGGDSRTLGLIVPDLENGSYARLAKRLEHGARRQGYQLLIAGSDDDPGSEREVAKSLRAQRCDVLLVASSLSPEDPFYAELMAQGLPVIAIDRPLDPERFVNIVTNGRAAGEMLTRSLLAEGISDVVWLDAVPDLSISAERRRGFLDALVDESQCHPRCLSGERYDRDSGARLMRSLLNDGGLPDAIVTASYTLMDGLLDVLLEHGAPPDTLRLATFGDDRLLDFLPCKVNSLPQDHDRVAEQALARAMQAARGEYTPGVDVIDRTLKRRC</sequence>
<proteinExistence type="predicted"/>
<dbReference type="InterPro" id="IPR001761">
    <property type="entry name" value="Peripla_BP/Lac1_sug-bd_dom"/>
</dbReference>
<dbReference type="Proteomes" id="UP000186878">
    <property type="component" value="Unassembled WGS sequence"/>
</dbReference>
<feature type="domain" description="HTH lacI-type" evidence="5">
    <location>
        <begin position="1"/>
        <end position="58"/>
    </location>
</feature>
<dbReference type="InterPro" id="IPR028082">
    <property type="entry name" value="Peripla_BP_I"/>
</dbReference>
<organism evidence="6 7">
    <name type="scientific">Salinicola socius</name>
    <dbReference type="NCBI Taxonomy" id="404433"/>
    <lineage>
        <taxon>Bacteria</taxon>
        <taxon>Pseudomonadati</taxon>
        <taxon>Pseudomonadota</taxon>
        <taxon>Gammaproteobacteria</taxon>
        <taxon>Oceanospirillales</taxon>
        <taxon>Halomonadaceae</taxon>
        <taxon>Salinicola</taxon>
    </lineage>
</organism>
<dbReference type="SUPFAM" id="SSF53822">
    <property type="entry name" value="Periplasmic binding protein-like I"/>
    <property type="match status" value="1"/>
</dbReference>
<dbReference type="InterPro" id="IPR010982">
    <property type="entry name" value="Lambda_DNA-bd_dom_sf"/>
</dbReference>
<dbReference type="GO" id="GO:0003700">
    <property type="term" value="F:DNA-binding transcription factor activity"/>
    <property type="evidence" value="ECO:0007669"/>
    <property type="project" value="TreeGrafter"/>
</dbReference>
<gene>
    <name evidence="6" type="ORF">BTW07_17560</name>
</gene>
<dbReference type="InterPro" id="IPR000843">
    <property type="entry name" value="HTH_LacI"/>
</dbReference>
<name>A0A1Q8SN28_9GAMM</name>
<dbReference type="STRING" id="404433.BTW07_17560"/>
<evidence type="ECO:0000259" key="5">
    <source>
        <dbReference type="PROSITE" id="PS50932"/>
    </source>
</evidence>
<evidence type="ECO:0000256" key="3">
    <source>
        <dbReference type="ARBA" id="ARBA00023125"/>
    </source>
</evidence>
<dbReference type="CDD" id="cd06274">
    <property type="entry name" value="PBP1_FruR"/>
    <property type="match status" value="1"/>
</dbReference>
<reference evidence="6 7" key="1">
    <citation type="submission" date="2016-12" db="EMBL/GenBank/DDBJ databases">
        <title>Draft genome sequences of strains Salinicola socius SMB35, Salinicola sp. MH3R3-1 and Chromohalobacter sp. SMB17 from the Verkhnekamsk potash mining region of Russia.</title>
        <authorList>
            <person name="Mavrodi D.V."/>
            <person name="Olsson B.E."/>
            <person name="Korsakova E.S."/>
            <person name="Pyankova A."/>
            <person name="Mavrodi O.V."/>
            <person name="Plotnikova E.G."/>
        </authorList>
    </citation>
    <scope>NUCLEOTIDE SEQUENCE [LARGE SCALE GENOMIC DNA]</scope>
    <source>
        <strain evidence="6 7">SMB35</strain>
    </source>
</reference>